<accession>X0Y1R3</accession>
<dbReference type="InterPro" id="IPR018490">
    <property type="entry name" value="cNMP-bd_dom_sf"/>
</dbReference>
<evidence type="ECO:0008006" key="2">
    <source>
        <dbReference type="Google" id="ProtNLM"/>
    </source>
</evidence>
<gene>
    <name evidence="1" type="ORF">S01H1_64275</name>
</gene>
<comment type="caution">
    <text evidence="1">The sequence shown here is derived from an EMBL/GenBank/DDBJ whole genome shotgun (WGS) entry which is preliminary data.</text>
</comment>
<dbReference type="AlphaFoldDB" id="X0Y1R3"/>
<proteinExistence type="predicted"/>
<feature type="non-terminal residue" evidence="1">
    <location>
        <position position="1"/>
    </location>
</feature>
<dbReference type="Gene3D" id="2.60.120.10">
    <property type="entry name" value="Jelly Rolls"/>
    <property type="match status" value="1"/>
</dbReference>
<name>X0Y1R3_9ZZZZ</name>
<sequence length="51" mass="5936">NTVADGTVLYAISRDDFIELCDEDTRIGYVIMRNIAADLSFKLRHYNLAWR</sequence>
<organism evidence="1">
    <name type="scientific">marine sediment metagenome</name>
    <dbReference type="NCBI Taxonomy" id="412755"/>
    <lineage>
        <taxon>unclassified sequences</taxon>
        <taxon>metagenomes</taxon>
        <taxon>ecological metagenomes</taxon>
    </lineage>
</organism>
<protein>
    <recommendedName>
        <fullName evidence="2">Cyclic nucleotide-binding domain-containing protein</fullName>
    </recommendedName>
</protein>
<dbReference type="InterPro" id="IPR014710">
    <property type="entry name" value="RmlC-like_jellyroll"/>
</dbReference>
<evidence type="ECO:0000313" key="1">
    <source>
        <dbReference type="EMBL" id="GAG41297.1"/>
    </source>
</evidence>
<dbReference type="EMBL" id="BARS01042358">
    <property type="protein sequence ID" value="GAG41297.1"/>
    <property type="molecule type" value="Genomic_DNA"/>
</dbReference>
<dbReference type="SUPFAM" id="SSF51206">
    <property type="entry name" value="cAMP-binding domain-like"/>
    <property type="match status" value="1"/>
</dbReference>
<reference evidence="1" key="1">
    <citation type="journal article" date="2014" name="Front. Microbiol.">
        <title>High frequency of phylogenetically diverse reductive dehalogenase-homologous genes in deep subseafloor sedimentary metagenomes.</title>
        <authorList>
            <person name="Kawai M."/>
            <person name="Futagami T."/>
            <person name="Toyoda A."/>
            <person name="Takaki Y."/>
            <person name="Nishi S."/>
            <person name="Hori S."/>
            <person name="Arai W."/>
            <person name="Tsubouchi T."/>
            <person name="Morono Y."/>
            <person name="Uchiyama I."/>
            <person name="Ito T."/>
            <person name="Fujiyama A."/>
            <person name="Inagaki F."/>
            <person name="Takami H."/>
        </authorList>
    </citation>
    <scope>NUCLEOTIDE SEQUENCE</scope>
    <source>
        <strain evidence="1">Expedition CK06-06</strain>
    </source>
</reference>